<dbReference type="Proteomes" id="UP000292052">
    <property type="component" value="Unassembled WGS sequence"/>
</dbReference>
<dbReference type="OrthoDB" id="10260455at2759"/>
<evidence type="ECO:0008006" key="3">
    <source>
        <dbReference type="Google" id="ProtNLM"/>
    </source>
</evidence>
<dbReference type="SUPFAM" id="SSF47391">
    <property type="entry name" value="Dimerization-anchoring domain of cAMP-dependent PK regulatory subunit"/>
    <property type="match status" value="1"/>
</dbReference>
<keyword evidence="2" id="KW-1185">Reference proteome</keyword>
<dbReference type="EMBL" id="QDEB01001274">
    <property type="protein sequence ID" value="RZC43197.1"/>
    <property type="molecule type" value="Genomic_DNA"/>
</dbReference>
<dbReference type="PANTHER" id="PTHR21847">
    <property type="entry name" value="EF-HAND CALCIUM-BINDING DOMAIN-CONTAINING PROTEIN 10"/>
    <property type="match status" value="1"/>
</dbReference>
<reference evidence="1 2" key="1">
    <citation type="submission" date="2017-03" db="EMBL/GenBank/DDBJ databases">
        <title>Genome of the blue death feigning beetle - Asbolus verrucosus.</title>
        <authorList>
            <person name="Rider S.D."/>
        </authorList>
    </citation>
    <scope>NUCLEOTIDE SEQUENCE [LARGE SCALE GENOMIC DNA]</scope>
    <source>
        <strain evidence="1">Butters</strain>
        <tissue evidence="1">Head and leg muscle</tissue>
    </source>
</reference>
<name>A0A482WE74_ASBVE</name>
<comment type="caution">
    <text evidence="1">The sequence shown here is derived from an EMBL/GenBank/DDBJ whole genome shotgun (WGS) entry which is preliminary data.</text>
</comment>
<protein>
    <recommendedName>
        <fullName evidence="3">EF-hand domain-containing protein</fullName>
    </recommendedName>
</protein>
<organism evidence="1 2">
    <name type="scientific">Asbolus verrucosus</name>
    <name type="common">Desert ironclad beetle</name>
    <dbReference type="NCBI Taxonomy" id="1661398"/>
    <lineage>
        <taxon>Eukaryota</taxon>
        <taxon>Metazoa</taxon>
        <taxon>Ecdysozoa</taxon>
        <taxon>Arthropoda</taxon>
        <taxon>Hexapoda</taxon>
        <taxon>Insecta</taxon>
        <taxon>Pterygota</taxon>
        <taxon>Neoptera</taxon>
        <taxon>Endopterygota</taxon>
        <taxon>Coleoptera</taxon>
        <taxon>Polyphaga</taxon>
        <taxon>Cucujiformia</taxon>
        <taxon>Tenebrionidae</taxon>
        <taxon>Pimeliinae</taxon>
        <taxon>Asbolus</taxon>
    </lineage>
</organism>
<evidence type="ECO:0000313" key="2">
    <source>
        <dbReference type="Proteomes" id="UP000292052"/>
    </source>
</evidence>
<accession>A0A482WE74</accession>
<gene>
    <name evidence="1" type="ORF">BDFB_007505</name>
</gene>
<dbReference type="InterPro" id="IPR039879">
    <property type="entry name" value="EFC10"/>
</dbReference>
<proteinExistence type="predicted"/>
<sequence length="272" mass="31047">MLVTGFGMRNLESLQRALLDDEQRRQMLLARHAKDEEFECSSIESSSTSKLLTKASIASTETSSTVDLTSQKLSLQYLMGIAEEGEEEYGEKGHPFAVEIPEIEGEIEDEALKRMTPAMRKARKYLTQHRIFEFFRFIIAHMLSELPENPIQFIIDLLDKCLVYRSGFGNPPLLYEKPHLEQLFYLMDRMRTGYIDLEQTLGICNYDKKPPLSTEGLVAQETFVEEAYDSLTDLFVEMIRRRGGKLTPPSLITPPPTEVKLASSYITEMSGQ</sequence>
<dbReference type="PANTHER" id="PTHR21847:SF1">
    <property type="entry name" value="EF-HAND CALCIUM-BINDING DOMAIN-CONTAINING PROTEIN 10"/>
    <property type="match status" value="1"/>
</dbReference>
<dbReference type="AlphaFoldDB" id="A0A482WE74"/>
<dbReference type="STRING" id="1661398.A0A482WE74"/>
<evidence type="ECO:0000313" key="1">
    <source>
        <dbReference type="EMBL" id="RZC43197.1"/>
    </source>
</evidence>
<dbReference type="CDD" id="cd22981">
    <property type="entry name" value="DD_TbAK-like"/>
    <property type="match status" value="1"/>
</dbReference>